<dbReference type="OrthoDB" id="10435053at2759"/>
<evidence type="ECO:0000313" key="2">
    <source>
        <dbReference type="EMBL" id="EFC41561.1"/>
    </source>
</evidence>
<reference evidence="2 3" key="1">
    <citation type="journal article" date="2010" name="Cell">
        <title>The genome of Naegleria gruberi illuminates early eukaryotic versatility.</title>
        <authorList>
            <person name="Fritz-Laylin L.K."/>
            <person name="Prochnik S.E."/>
            <person name="Ginger M.L."/>
            <person name="Dacks J.B."/>
            <person name="Carpenter M.L."/>
            <person name="Field M.C."/>
            <person name="Kuo A."/>
            <person name="Paredez A."/>
            <person name="Chapman J."/>
            <person name="Pham J."/>
            <person name="Shu S."/>
            <person name="Neupane R."/>
            <person name="Cipriano M."/>
            <person name="Mancuso J."/>
            <person name="Tu H."/>
            <person name="Salamov A."/>
            <person name="Lindquist E."/>
            <person name="Shapiro H."/>
            <person name="Lucas S."/>
            <person name="Grigoriev I.V."/>
            <person name="Cande W.Z."/>
            <person name="Fulton C."/>
            <person name="Rokhsar D.S."/>
            <person name="Dawson S.C."/>
        </authorList>
    </citation>
    <scope>NUCLEOTIDE SEQUENCE [LARGE SCALE GENOMIC DNA]</scope>
    <source>
        <strain evidence="2 3">NEG-M</strain>
    </source>
</reference>
<feature type="compositionally biased region" description="Acidic residues" evidence="1">
    <location>
        <begin position="17"/>
        <end position="27"/>
    </location>
</feature>
<dbReference type="InParanoid" id="D2VNW3"/>
<dbReference type="KEGG" id="ngr:NAEGRDRAFT_80682"/>
<dbReference type="VEuPathDB" id="AmoebaDB:NAEGRDRAFT_80682"/>
<dbReference type="GeneID" id="8851168"/>
<dbReference type="RefSeq" id="XP_002674305.1">
    <property type="nucleotide sequence ID" value="XM_002674259.1"/>
</dbReference>
<proteinExistence type="predicted"/>
<dbReference type="AlphaFoldDB" id="D2VNW3"/>
<sequence>MFLKAMVVCSSNRKEDQEEEDELDQGEEQQQQSHVDKSSSSSTGTHSHSNSNDSSIITIDLKQSLVVVDDVSDSNAKMIANQSETIRKSVRTLSNSLQYQKVEDQPEDNVTISKNSKIENAIISSRFDLIDNASDVSMTGDTFKLIASDIVRLIPKMKVDGIELVESSSPSNYEIEEAILRLFGQLFQNLGLVECCRADLFNTNSQDEGEELSVETIKNDMISTMENVWKELELKPHRLNTFKNILKILSCMQQESISQSVMDVKSKFKSEFGGKVRLFDGRMWVVELYFNNSSIEVVHYRTEKLCSSGSKIGQEISSTSTPRVSSGIEEVCKFVWSTTFTFQLIDDELELDARPIVDFQSIESMNDNLLIVKSFLSEIGATIEEELSREKCEELLKDHFQQFFKFN</sequence>
<dbReference type="OMA" id="IEEVCKF"/>
<feature type="compositionally biased region" description="Low complexity" evidence="1">
    <location>
        <begin position="28"/>
        <end position="54"/>
    </location>
</feature>
<protein>
    <submittedName>
        <fullName evidence="2">Uncharacterized protein</fullName>
    </submittedName>
</protein>
<feature type="region of interest" description="Disordered" evidence="1">
    <location>
        <begin position="1"/>
        <end position="54"/>
    </location>
</feature>
<keyword evidence="3" id="KW-1185">Reference proteome</keyword>
<evidence type="ECO:0000256" key="1">
    <source>
        <dbReference type="SAM" id="MobiDB-lite"/>
    </source>
</evidence>
<evidence type="ECO:0000313" key="3">
    <source>
        <dbReference type="Proteomes" id="UP000006671"/>
    </source>
</evidence>
<gene>
    <name evidence="2" type="ORF">NAEGRDRAFT_80682</name>
</gene>
<name>D2VNW3_NAEGR</name>
<dbReference type="Proteomes" id="UP000006671">
    <property type="component" value="Unassembled WGS sequence"/>
</dbReference>
<accession>D2VNW3</accession>
<organism evidence="3">
    <name type="scientific">Naegleria gruberi</name>
    <name type="common">Amoeba</name>
    <dbReference type="NCBI Taxonomy" id="5762"/>
    <lineage>
        <taxon>Eukaryota</taxon>
        <taxon>Discoba</taxon>
        <taxon>Heterolobosea</taxon>
        <taxon>Tetramitia</taxon>
        <taxon>Eutetramitia</taxon>
        <taxon>Vahlkampfiidae</taxon>
        <taxon>Naegleria</taxon>
    </lineage>
</organism>
<dbReference type="EMBL" id="GG738885">
    <property type="protein sequence ID" value="EFC41561.1"/>
    <property type="molecule type" value="Genomic_DNA"/>
</dbReference>